<evidence type="ECO:0000313" key="3">
    <source>
        <dbReference type="Proteomes" id="UP001178507"/>
    </source>
</evidence>
<organism evidence="2 3">
    <name type="scientific">Effrenium voratum</name>
    <dbReference type="NCBI Taxonomy" id="2562239"/>
    <lineage>
        <taxon>Eukaryota</taxon>
        <taxon>Sar</taxon>
        <taxon>Alveolata</taxon>
        <taxon>Dinophyceae</taxon>
        <taxon>Suessiales</taxon>
        <taxon>Symbiodiniaceae</taxon>
        <taxon>Effrenium</taxon>
    </lineage>
</organism>
<feature type="region of interest" description="Disordered" evidence="1">
    <location>
        <begin position="286"/>
        <end position="331"/>
    </location>
</feature>
<proteinExistence type="predicted"/>
<keyword evidence="3" id="KW-1185">Reference proteome</keyword>
<sequence length="331" mass="36501">MAMPPQLAFAASPTCPRLRTDRNGWGPGAAPHHRSGYINQASIFCSWTSWKCQLTSFRKYEDAYGWMVSARAHKRTSHRPGRWNSSEGACSACETSFARLWATGAAGAAGAACALRRGRHRVQVRCGALDVVPPEAVEFINNNVFEMEHPYPTFGLVDSVDSPALYQAVLKFIGDKGVGSSWEFQAGPGAPERLRCLPGLGVHSVHRLGDMDAVATVHLEKGPRRQIVAFLPFEKRLEAKSLLSQFFEMCLAHSNVKAVSDTVREEAEAQGGKWWVQELVEQAIREQEAEEGKEDTAIDADPDRWSELKPDEAEKRGARRLGLDFDPLGPA</sequence>
<feature type="compositionally biased region" description="Acidic residues" evidence="1">
    <location>
        <begin position="288"/>
        <end position="300"/>
    </location>
</feature>
<accession>A0AA36MJP0</accession>
<name>A0AA36MJP0_9DINO</name>
<reference evidence="2" key="1">
    <citation type="submission" date="2023-08" db="EMBL/GenBank/DDBJ databases">
        <authorList>
            <person name="Chen Y."/>
            <person name="Shah S."/>
            <person name="Dougan E. K."/>
            <person name="Thang M."/>
            <person name="Chan C."/>
        </authorList>
    </citation>
    <scope>NUCLEOTIDE SEQUENCE</scope>
</reference>
<evidence type="ECO:0000256" key="1">
    <source>
        <dbReference type="SAM" id="MobiDB-lite"/>
    </source>
</evidence>
<evidence type="ECO:0000313" key="2">
    <source>
        <dbReference type="EMBL" id="CAJ1374879.1"/>
    </source>
</evidence>
<dbReference type="AlphaFoldDB" id="A0AA36MJP0"/>
<gene>
    <name evidence="2" type="ORF">EVOR1521_LOCUS4301</name>
</gene>
<dbReference type="Proteomes" id="UP001178507">
    <property type="component" value="Unassembled WGS sequence"/>
</dbReference>
<dbReference type="EMBL" id="CAUJNA010000280">
    <property type="protein sequence ID" value="CAJ1374879.1"/>
    <property type="molecule type" value="Genomic_DNA"/>
</dbReference>
<comment type="caution">
    <text evidence="2">The sequence shown here is derived from an EMBL/GenBank/DDBJ whole genome shotgun (WGS) entry which is preliminary data.</text>
</comment>
<protein>
    <submittedName>
        <fullName evidence="2">Uncharacterized protein</fullName>
    </submittedName>
</protein>
<feature type="compositionally biased region" description="Basic and acidic residues" evidence="1">
    <location>
        <begin position="301"/>
        <end position="316"/>
    </location>
</feature>